<dbReference type="GO" id="GO:0019867">
    <property type="term" value="C:outer membrane"/>
    <property type="evidence" value="ECO:0007669"/>
    <property type="project" value="InterPro"/>
</dbReference>
<comment type="caution">
    <text evidence="5">The sequence shown here is derived from an EMBL/GenBank/DDBJ whole genome shotgun (WGS) entry which is preliminary data.</text>
</comment>
<gene>
    <name evidence="5" type="ORF">DFR50_12716</name>
</gene>
<evidence type="ECO:0000256" key="2">
    <source>
        <dbReference type="ARBA" id="ARBA00022452"/>
    </source>
</evidence>
<dbReference type="OrthoDB" id="9769707at2"/>
<dbReference type="PANTHER" id="PTHR12815:SF42">
    <property type="entry name" value="BACTERIAL SURFACE ANTIGEN (D15) DOMAIN-CONTAINING PROTEIN"/>
    <property type="match status" value="1"/>
</dbReference>
<accession>A0A366EYB0</accession>
<evidence type="ECO:0000259" key="4">
    <source>
        <dbReference type="Pfam" id="PF01103"/>
    </source>
</evidence>
<evidence type="ECO:0000256" key="1">
    <source>
        <dbReference type="ARBA" id="ARBA00004370"/>
    </source>
</evidence>
<comment type="subcellular location">
    <subcellularLocation>
        <location evidence="1">Membrane</location>
    </subcellularLocation>
</comment>
<keyword evidence="6" id="KW-1185">Reference proteome</keyword>
<dbReference type="Proteomes" id="UP000253529">
    <property type="component" value="Unassembled WGS sequence"/>
</dbReference>
<feature type="domain" description="Bacterial surface antigen (D15)" evidence="4">
    <location>
        <begin position="334"/>
        <end position="648"/>
    </location>
</feature>
<reference evidence="5 6" key="1">
    <citation type="submission" date="2018-06" db="EMBL/GenBank/DDBJ databases">
        <title>Genomic Encyclopedia of Type Strains, Phase IV (KMG-IV): sequencing the most valuable type-strain genomes for metagenomic binning, comparative biology and taxonomic classification.</title>
        <authorList>
            <person name="Goeker M."/>
        </authorList>
    </citation>
    <scope>NUCLEOTIDE SEQUENCE [LARGE SCALE GENOMIC DNA]</scope>
    <source>
        <strain evidence="5 6">DSM 24875</strain>
    </source>
</reference>
<dbReference type="AlphaFoldDB" id="A0A366EYB0"/>
<evidence type="ECO:0000313" key="5">
    <source>
        <dbReference type="EMBL" id="RBP07371.1"/>
    </source>
</evidence>
<sequence length="648" mass="67750">MATLAAFGALCVAPEGANAFDFFGLFGSESPPPVSNTAVSYTVTIDVAGGDGAIKSAASAASSLVTLRKDPPPDGDALARRATNDFGPIIDALWGLGYYNAAVTIAIGDAAMTVVSPNLAGFARAADSFRGRAVAPVTIRIDPGPMFRLASIRIVNGAGEDLAASGALPDRVVGLKPGDPAAADGLRAAEARIVDYFRNQGRPLAKVLGIAPVVNHATDTMDVTFLTAPGPVAPFGDATLVGPKDFPQSVARSYLYIEPGDPYSPKAIADARNGLREIPAVGGVRIIESKTLDAAGRLPYQVDIDDRLPYAAGASAKYSSLNGPAGQVYWEDRNVFGGGERLRLQAEMFYAPPWYMTSTSVKSLSINDLGGRISASFLKPALWGSRNDFLLDALGEKVSTSGVGFVGYQAEDADVTAALRHRFSQSTWIQAGVEGQTGVATDSLGRVNYTLVGVPLSANYDTTDSKLDPTTGVRLNATIAGYPEFLGSTLNLGQFKARASAYYSVDPDQRFVLAGRIGLGAEVGPALGDIPANWRFYAGGGGSVRGYAYDSLGPRNIWGVTGGRSLFEASAEVRIKITDTIGIVPFFDAGNAFTTPFPNFSMPLYTAAGLGLRYYTAIGPIRLDVAHPFLPAPGSGPVAVYVSIGQAF</sequence>
<dbReference type="EMBL" id="QNRK01000027">
    <property type="protein sequence ID" value="RBP07371.1"/>
    <property type="molecule type" value="Genomic_DNA"/>
</dbReference>
<evidence type="ECO:0000256" key="3">
    <source>
        <dbReference type="ARBA" id="ARBA00023136"/>
    </source>
</evidence>
<name>A0A366EYB0_9HYPH</name>
<keyword evidence="2" id="KW-1134">Transmembrane beta strand</keyword>
<dbReference type="InterPro" id="IPR000184">
    <property type="entry name" value="Bac_surfAg_D15"/>
</dbReference>
<evidence type="ECO:0000313" key="6">
    <source>
        <dbReference type="Proteomes" id="UP000253529"/>
    </source>
</evidence>
<keyword evidence="3" id="KW-0472">Membrane</keyword>
<dbReference type="Pfam" id="PF01103">
    <property type="entry name" value="Omp85"/>
    <property type="match status" value="1"/>
</dbReference>
<dbReference type="InterPro" id="IPR039910">
    <property type="entry name" value="D15-like"/>
</dbReference>
<protein>
    <submittedName>
        <fullName evidence="5">Autotransporter secretion outer membrane protein TamA</fullName>
    </submittedName>
</protein>
<dbReference type="PANTHER" id="PTHR12815">
    <property type="entry name" value="SORTING AND ASSEMBLY MACHINERY SAMM50 PROTEIN FAMILY MEMBER"/>
    <property type="match status" value="1"/>
</dbReference>
<dbReference type="Gene3D" id="2.40.160.50">
    <property type="entry name" value="membrane protein fhac: a member of the omp85/tpsb transporter family"/>
    <property type="match status" value="1"/>
</dbReference>
<organism evidence="5 6">
    <name type="scientific">Roseiarcus fermentans</name>
    <dbReference type="NCBI Taxonomy" id="1473586"/>
    <lineage>
        <taxon>Bacteria</taxon>
        <taxon>Pseudomonadati</taxon>
        <taxon>Pseudomonadota</taxon>
        <taxon>Alphaproteobacteria</taxon>
        <taxon>Hyphomicrobiales</taxon>
        <taxon>Roseiarcaceae</taxon>
        <taxon>Roseiarcus</taxon>
    </lineage>
</organism>
<dbReference type="RefSeq" id="WP_113891299.1">
    <property type="nucleotide sequence ID" value="NZ_QNRK01000027.1"/>
</dbReference>
<keyword evidence="2" id="KW-0812">Transmembrane</keyword>
<proteinExistence type="predicted"/>